<dbReference type="Proteomes" id="UP001460270">
    <property type="component" value="Unassembled WGS sequence"/>
</dbReference>
<dbReference type="InterPro" id="IPR036388">
    <property type="entry name" value="WH-like_DNA-bd_sf"/>
</dbReference>
<dbReference type="Gene3D" id="1.10.10.10">
    <property type="entry name" value="Winged helix-like DNA-binding domain superfamily/Winged helix DNA-binding domain"/>
    <property type="match status" value="1"/>
</dbReference>
<evidence type="ECO:0000313" key="7">
    <source>
        <dbReference type="EMBL" id="KAK7899166.1"/>
    </source>
</evidence>
<sequence>MQKCTLQILPCTVSQLLSAYPDHDETFAIGDLELNQVSLVGIVRSCSPGVAYNQYFVDDMTGPPLTVRQWIDTEDLSSQMQPEPGVYVKVYGSLRIFQGKKVLLAKAIRRIKDLNEITSHMLEVVYAHKQLFGKGRDVNMNALCARSAGQTFSEEYRRAGLTAVQEQVLHVIIQHSVKDHGISFQDLVTLLDYMGIPEIRKSLSFLLNEGHVFSTIDENHFRSSVD</sequence>
<dbReference type="GO" id="GO:0000724">
    <property type="term" value="P:double-strand break repair via homologous recombination"/>
    <property type="evidence" value="ECO:0007669"/>
    <property type="project" value="TreeGrafter"/>
</dbReference>
<dbReference type="CDD" id="cd04478">
    <property type="entry name" value="RPA2_DBD_D"/>
    <property type="match status" value="1"/>
</dbReference>
<reference evidence="8" key="1">
    <citation type="submission" date="2024-04" db="EMBL/GenBank/DDBJ databases">
        <title>Salinicola lusitanus LLJ914,a marine bacterium isolated from the Okinawa Trough.</title>
        <authorList>
            <person name="Li J."/>
        </authorList>
    </citation>
    <scope>NUCLEOTIDE SEQUENCE [LARGE SCALE GENOMIC DNA]</scope>
</reference>
<evidence type="ECO:0000256" key="2">
    <source>
        <dbReference type="ARBA" id="ARBA00007815"/>
    </source>
</evidence>
<dbReference type="PANTHER" id="PTHR13989">
    <property type="entry name" value="REPLICATION PROTEIN A-RELATED"/>
    <property type="match status" value="1"/>
</dbReference>
<gene>
    <name evidence="7" type="ORF">WMY93_020019</name>
</gene>
<evidence type="ECO:0000256" key="1">
    <source>
        <dbReference type="ARBA" id="ARBA00004123"/>
    </source>
</evidence>
<name>A0AAW0NMV0_9GOBI</name>
<organism evidence="7 8">
    <name type="scientific">Mugilogobius chulae</name>
    <name type="common">yellowstripe goby</name>
    <dbReference type="NCBI Taxonomy" id="88201"/>
    <lineage>
        <taxon>Eukaryota</taxon>
        <taxon>Metazoa</taxon>
        <taxon>Chordata</taxon>
        <taxon>Craniata</taxon>
        <taxon>Vertebrata</taxon>
        <taxon>Euteleostomi</taxon>
        <taxon>Actinopterygii</taxon>
        <taxon>Neopterygii</taxon>
        <taxon>Teleostei</taxon>
        <taxon>Neoteleostei</taxon>
        <taxon>Acanthomorphata</taxon>
        <taxon>Gobiaria</taxon>
        <taxon>Gobiiformes</taxon>
        <taxon>Gobioidei</taxon>
        <taxon>Gobiidae</taxon>
        <taxon>Gobionellinae</taxon>
        <taxon>Mugilogobius</taxon>
    </lineage>
</organism>
<dbReference type="SUPFAM" id="SSF50249">
    <property type="entry name" value="Nucleic acid-binding proteins"/>
    <property type="match status" value="1"/>
</dbReference>
<feature type="domain" description="Replication protein A C-terminal" evidence="6">
    <location>
        <begin position="145"/>
        <end position="219"/>
    </location>
</feature>
<dbReference type="GO" id="GO:0035861">
    <property type="term" value="C:site of double-strand break"/>
    <property type="evidence" value="ECO:0007669"/>
    <property type="project" value="TreeGrafter"/>
</dbReference>
<dbReference type="PIRSF" id="PIRSF036949">
    <property type="entry name" value="RPA32"/>
    <property type="match status" value="1"/>
</dbReference>
<dbReference type="InterPro" id="IPR036390">
    <property type="entry name" value="WH_DNA-bd_sf"/>
</dbReference>
<dbReference type="FunFam" id="1.10.10.10:FF:000168">
    <property type="entry name" value="Replication protein A 32 kDa subunit"/>
    <property type="match status" value="1"/>
</dbReference>
<evidence type="ECO:0000256" key="3">
    <source>
        <dbReference type="ARBA" id="ARBA00022705"/>
    </source>
</evidence>
<dbReference type="GO" id="GO:0005662">
    <property type="term" value="C:DNA replication factor A complex"/>
    <property type="evidence" value="ECO:0007669"/>
    <property type="project" value="TreeGrafter"/>
</dbReference>
<evidence type="ECO:0000259" key="6">
    <source>
        <dbReference type="Pfam" id="PF08784"/>
    </source>
</evidence>
<proteinExistence type="inferred from homology"/>
<dbReference type="InterPro" id="IPR040260">
    <property type="entry name" value="RFA2-like"/>
</dbReference>
<dbReference type="InterPro" id="IPR012340">
    <property type="entry name" value="NA-bd_OB-fold"/>
</dbReference>
<comment type="subcellular location">
    <subcellularLocation>
        <location evidence="1">Nucleus</location>
    </subcellularLocation>
</comment>
<dbReference type="GO" id="GO:0006289">
    <property type="term" value="P:nucleotide-excision repair"/>
    <property type="evidence" value="ECO:0007669"/>
    <property type="project" value="TreeGrafter"/>
</dbReference>
<dbReference type="Gene3D" id="2.40.50.140">
    <property type="entry name" value="Nucleic acid-binding proteins"/>
    <property type="match status" value="1"/>
</dbReference>
<comment type="similarity">
    <text evidence="2">Belongs to the replication factor A protein 2 family.</text>
</comment>
<comment type="caution">
    <text evidence="7">The sequence shown here is derived from an EMBL/GenBank/DDBJ whole genome shotgun (WGS) entry which is preliminary data.</text>
</comment>
<evidence type="ECO:0000256" key="5">
    <source>
        <dbReference type="ARBA" id="ARBA00023242"/>
    </source>
</evidence>
<dbReference type="PANTHER" id="PTHR13989:SF16">
    <property type="entry name" value="REPLICATION PROTEIN A2"/>
    <property type="match status" value="1"/>
</dbReference>
<dbReference type="EMBL" id="JBBPFD010000014">
    <property type="protein sequence ID" value="KAK7899166.1"/>
    <property type="molecule type" value="Genomic_DNA"/>
</dbReference>
<dbReference type="SUPFAM" id="SSF46785">
    <property type="entry name" value="Winged helix' DNA-binding domain"/>
    <property type="match status" value="1"/>
</dbReference>
<dbReference type="InterPro" id="IPR014646">
    <property type="entry name" value="Rfa2/RPA32"/>
</dbReference>
<protein>
    <recommendedName>
        <fullName evidence="6">Replication protein A C-terminal domain-containing protein</fullName>
    </recommendedName>
</protein>
<evidence type="ECO:0000256" key="4">
    <source>
        <dbReference type="ARBA" id="ARBA00023125"/>
    </source>
</evidence>
<dbReference type="InterPro" id="IPR014892">
    <property type="entry name" value="RPA_C"/>
</dbReference>
<evidence type="ECO:0000313" key="8">
    <source>
        <dbReference type="Proteomes" id="UP001460270"/>
    </source>
</evidence>
<keyword evidence="4" id="KW-0238">DNA-binding</keyword>
<dbReference type="AlphaFoldDB" id="A0AAW0NMV0"/>
<dbReference type="GO" id="GO:0003697">
    <property type="term" value="F:single-stranded DNA binding"/>
    <property type="evidence" value="ECO:0007669"/>
    <property type="project" value="TreeGrafter"/>
</dbReference>
<dbReference type="GO" id="GO:0000781">
    <property type="term" value="C:chromosome, telomeric region"/>
    <property type="evidence" value="ECO:0007669"/>
    <property type="project" value="TreeGrafter"/>
</dbReference>
<keyword evidence="5" id="KW-0539">Nucleus</keyword>
<dbReference type="Pfam" id="PF08784">
    <property type="entry name" value="RPA_C"/>
    <property type="match status" value="1"/>
</dbReference>
<dbReference type="GO" id="GO:0006260">
    <property type="term" value="P:DNA replication"/>
    <property type="evidence" value="ECO:0007669"/>
    <property type="project" value="UniProtKB-KW"/>
</dbReference>
<keyword evidence="3" id="KW-0235">DNA replication</keyword>
<keyword evidence="8" id="KW-1185">Reference proteome</keyword>
<accession>A0AAW0NMV0</accession>